<dbReference type="PANTHER" id="PTHR18829:SF0">
    <property type="entry name" value="PROTEIN YAE1 HOMOLOG"/>
    <property type="match status" value="1"/>
</dbReference>
<comment type="similarity">
    <text evidence="4">Belongs to the YAE1 family.</text>
</comment>
<evidence type="ECO:0000313" key="12">
    <source>
        <dbReference type="EMBL" id="KAJ5270798.1"/>
    </source>
</evidence>
<keyword evidence="8" id="KW-0963">Cytoplasm</keyword>
<protein>
    <recommendedName>
        <fullName evidence="7">Protein YAE1</fullName>
    </recommendedName>
    <alternativeName>
        <fullName evidence="6">Protein yae1</fullName>
    </alternativeName>
</protein>
<evidence type="ECO:0000256" key="8">
    <source>
        <dbReference type="ARBA" id="ARBA00022490"/>
    </source>
</evidence>
<comment type="function">
    <text evidence="1">The complex LTO1:YAE1 may function as a target specific adapter that probably recruits apo-RPLI1 to the cytosolic iron-sulfur protein assembly (CIA) complex machinery. May be required for biogenesis of the large ribosomal subunit and initiation of translation.</text>
</comment>
<feature type="domain" description="Essential protein Yae1 N-terminal" evidence="11">
    <location>
        <begin position="77"/>
        <end position="114"/>
    </location>
</feature>
<evidence type="ECO:0000256" key="6">
    <source>
        <dbReference type="ARBA" id="ARBA00017286"/>
    </source>
</evidence>
<dbReference type="Proteomes" id="UP001220256">
    <property type="component" value="Unassembled WGS sequence"/>
</dbReference>
<comment type="caution">
    <text evidence="12">The sequence shown here is derived from an EMBL/GenBank/DDBJ whole genome shotgun (WGS) entry which is preliminary data.</text>
</comment>
<comment type="subcellular location">
    <subcellularLocation>
        <location evidence="3">Cytoplasm</location>
    </subcellularLocation>
    <subcellularLocation>
        <location evidence="2">Nucleus</location>
    </subcellularLocation>
</comment>
<dbReference type="InterPro" id="IPR019191">
    <property type="entry name" value="Essential_protein_Yae1_N"/>
</dbReference>
<evidence type="ECO:0000256" key="7">
    <source>
        <dbReference type="ARBA" id="ARBA00018400"/>
    </source>
</evidence>
<evidence type="ECO:0000256" key="5">
    <source>
        <dbReference type="ARBA" id="ARBA00011427"/>
    </source>
</evidence>
<evidence type="ECO:0000256" key="9">
    <source>
        <dbReference type="ARBA" id="ARBA00023242"/>
    </source>
</evidence>
<dbReference type="Pfam" id="PF09811">
    <property type="entry name" value="Yae1_N"/>
    <property type="match status" value="1"/>
</dbReference>
<accession>A0ABQ8WL94</accession>
<keyword evidence="9" id="KW-0539">Nucleus</keyword>
<dbReference type="PANTHER" id="PTHR18829">
    <property type="entry name" value="PROTEIN YAE1 HOMOLOG"/>
    <property type="match status" value="1"/>
</dbReference>
<evidence type="ECO:0000256" key="10">
    <source>
        <dbReference type="SAM" id="MobiDB-lite"/>
    </source>
</evidence>
<comment type="subunit">
    <text evidence="5">May form a complex with LTO1.</text>
</comment>
<feature type="region of interest" description="Disordered" evidence="10">
    <location>
        <begin position="1"/>
        <end position="70"/>
    </location>
</feature>
<evidence type="ECO:0000256" key="3">
    <source>
        <dbReference type="ARBA" id="ARBA00004496"/>
    </source>
</evidence>
<organism evidence="12 13">
    <name type="scientific">Penicillium chrysogenum</name>
    <name type="common">Penicillium notatum</name>
    <dbReference type="NCBI Taxonomy" id="5076"/>
    <lineage>
        <taxon>Eukaryota</taxon>
        <taxon>Fungi</taxon>
        <taxon>Dikarya</taxon>
        <taxon>Ascomycota</taxon>
        <taxon>Pezizomycotina</taxon>
        <taxon>Eurotiomycetes</taxon>
        <taxon>Eurotiomycetidae</taxon>
        <taxon>Eurotiales</taxon>
        <taxon>Aspergillaceae</taxon>
        <taxon>Penicillium</taxon>
        <taxon>Penicillium chrysogenum species complex</taxon>
    </lineage>
</organism>
<dbReference type="EMBL" id="JAPVEB010000003">
    <property type="protein sequence ID" value="KAJ5270798.1"/>
    <property type="molecule type" value="Genomic_DNA"/>
</dbReference>
<evidence type="ECO:0000256" key="4">
    <source>
        <dbReference type="ARBA" id="ARBA00007096"/>
    </source>
</evidence>
<gene>
    <name evidence="12" type="ORF">N7505_006556</name>
</gene>
<evidence type="ECO:0000256" key="1">
    <source>
        <dbReference type="ARBA" id="ARBA00003836"/>
    </source>
</evidence>
<evidence type="ECO:0000259" key="11">
    <source>
        <dbReference type="Pfam" id="PF09811"/>
    </source>
</evidence>
<keyword evidence="13" id="KW-1185">Reference proteome</keyword>
<dbReference type="InterPro" id="IPR038881">
    <property type="entry name" value="Yae1-like"/>
</dbReference>
<name>A0ABQ8WL94_PENCH</name>
<evidence type="ECO:0000256" key="2">
    <source>
        <dbReference type="ARBA" id="ARBA00004123"/>
    </source>
</evidence>
<evidence type="ECO:0000313" key="13">
    <source>
        <dbReference type="Proteomes" id="UP001220256"/>
    </source>
</evidence>
<proteinExistence type="inferred from homology"/>
<sequence>MTNTDSSSAQSAPSSPATTMSTQDNPAVDNDNSLDDIFGSSPPQNTLNAPLPPTTATSQSTEPSDLPGLRRQHVTAGYRDGTSASKGAHVQEGFDGGFPVGAQLGMRAGTVLGIMEGLLRGFEERNGPGVVKKPVRGQSAVSTGTDGATEIAELRRQKREQLRVLYEAALKELDVQAVFAEAGGAPEIAPRAEDGEEERAEVQLGRKGDVVIAKWEGRVGVPGWEENMEALEMKEEGKGGGSGCGAQLKLSWIYADLLTACTMCLSWIRHKAVICLEIDITVPRQRQGRRKEKVSSHLADTKAGLSSCRDGPVEYLPGSPLLGPRCRDHPCRGDASIQIPGTVAAATARLMRHTGRAEGRSGLCFLGCLG</sequence>
<feature type="compositionally biased region" description="Low complexity" evidence="10">
    <location>
        <begin position="1"/>
        <end position="23"/>
    </location>
</feature>
<feature type="compositionally biased region" description="Low complexity" evidence="10">
    <location>
        <begin position="42"/>
        <end position="57"/>
    </location>
</feature>
<reference evidence="12 13" key="1">
    <citation type="journal article" date="2023" name="IMA Fungus">
        <title>Comparative genomic study of the Penicillium genus elucidates a diverse pangenome and 15 lateral gene transfer events.</title>
        <authorList>
            <person name="Petersen C."/>
            <person name="Sorensen T."/>
            <person name="Nielsen M.R."/>
            <person name="Sondergaard T.E."/>
            <person name="Sorensen J.L."/>
            <person name="Fitzpatrick D.A."/>
            <person name="Frisvad J.C."/>
            <person name="Nielsen K.L."/>
        </authorList>
    </citation>
    <scope>NUCLEOTIDE SEQUENCE [LARGE SCALE GENOMIC DNA]</scope>
    <source>
        <strain evidence="12 13">IBT 3361</strain>
    </source>
</reference>